<feature type="coiled-coil region" evidence="1">
    <location>
        <begin position="146"/>
        <end position="180"/>
    </location>
</feature>
<protein>
    <submittedName>
        <fullName evidence="2">Uncharacterized protein</fullName>
    </submittedName>
</protein>
<evidence type="ECO:0000256" key="1">
    <source>
        <dbReference type="SAM" id="Coils"/>
    </source>
</evidence>
<evidence type="ECO:0000313" key="2">
    <source>
        <dbReference type="EMBL" id="JAP89585.1"/>
    </source>
</evidence>
<proteinExistence type="predicted"/>
<organism evidence="2">
    <name type="scientific">Trepomonas sp. PC1</name>
    <dbReference type="NCBI Taxonomy" id="1076344"/>
    <lineage>
        <taxon>Eukaryota</taxon>
        <taxon>Metamonada</taxon>
        <taxon>Diplomonadida</taxon>
        <taxon>Hexamitidae</taxon>
        <taxon>Hexamitinae</taxon>
        <taxon>Trepomonas</taxon>
    </lineage>
</organism>
<dbReference type="AlphaFoldDB" id="A0A146K0Y4"/>
<feature type="coiled-coil region" evidence="1">
    <location>
        <begin position="348"/>
        <end position="379"/>
    </location>
</feature>
<gene>
    <name evidence="2" type="ORF">TPC1_30920</name>
</gene>
<feature type="coiled-coil region" evidence="1">
    <location>
        <begin position="242"/>
        <end position="302"/>
    </location>
</feature>
<feature type="coiled-coil region" evidence="1">
    <location>
        <begin position="77"/>
        <end position="120"/>
    </location>
</feature>
<dbReference type="EMBL" id="GDID01007021">
    <property type="protein sequence ID" value="JAP89585.1"/>
    <property type="molecule type" value="Transcribed_RNA"/>
</dbReference>
<sequence>FDDVKQYLKQLNQFFTQIGQMNSEEISLNIKQFQQKNKQALKKVDDFCMSSKDTIIQQQKDANLIEILTGTINRLQNDQIAQNYEKKEQEKLIQQNKVKYDQQNQEIKQLMQKLSKSESHRLFVVREFDEYQAQYSQQQFQQNELVKAQTAQIAELTLKLQQLALENAVLKSQNAKLQSDTDAFVNKLQNKFQNSLITKDEQIRELADKLLKQNQKQAEEQSCFKIELCKLEEQNKMFSDAITRLTREKSEIQTKLDKLAIQKDEQLKETVSQITEQLTAQVKEKDQQIADLTLQLEKQFQQANKNLQQAQLYKQHMESYKEKSMRESTNIQNGTPAKQQMQSRYFSQQSLTQNLEDSVNQLQKQTKKQEQTIFQLQKENVELQKLIQYKDMYNDGQVEIQRVKAENRQLRSFLGNDVLVFDKMFSSKSNKIQNRVSIGLRQDKK</sequence>
<accession>A0A146K0Y4</accession>
<name>A0A146K0Y4_9EUKA</name>
<feature type="non-terminal residue" evidence="2">
    <location>
        <position position="1"/>
    </location>
</feature>
<keyword evidence="1" id="KW-0175">Coiled coil</keyword>
<reference evidence="2" key="1">
    <citation type="submission" date="2015-07" db="EMBL/GenBank/DDBJ databases">
        <title>Adaptation to a free-living lifestyle via gene acquisitions in the diplomonad Trepomonas sp. PC1.</title>
        <authorList>
            <person name="Xu F."/>
            <person name="Jerlstrom-Hultqvist J."/>
            <person name="Kolisko M."/>
            <person name="Simpson A.G.B."/>
            <person name="Roger A.J."/>
            <person name="Svard S.G."/>
            <person name="Andersson J.O."/>
        </authorList>
    </citation>
    <scope>NUCLEOTIDE SEQUENCE</scope>
    <source>
        <strain evidence="2">PC1</strain>
    </source>
</reference>